<evidence type="ECO:0000313" key="12">
    <source>
        <dbReference type="EMBL" id="CAG9530959.1"/>
    </source>
</evidence>
<keyword evidence="2" id="KW-0193">Cuticle</keyword>
<keyword evidence="5 10" id="KW-0732">Signal</keyword>
<dbReference type="InterPro" id="IPR056953">
    <property type="entry name" value="CUT_N"/>
</dbReference>
<dbReference type="Pfam" id="PF25057">
    <property type="entry name" value="CUT_N"/>
    <property type="match status" value="1"/>
</dbReference>
<comment type="caution">
    <text evidence="12">The sequence shown here is derived from an EMBL/GenBank/DDBJ whole genome shotgun (WGS) entry which is preliminary data.</text>
</comment>
<protein>
    <recommendedName>
        <fullName evidence="11">ZP domain-containing protein</fullName>
    </recommendedName>
</protein>
<keyword evidence="6 9" id="KW-1133">Transmembrane helix</keyword>
<evidence type="ECO:0000256" key="9">
    <source>
        <dbReference type="SAM" id="Phobius"/>
    </source>
</evidence>
<dbReference type="Proteomes" id="UP000746747">
    <property type="component" value="Unassembled WGS sequence"/>
</dbReference>
<keyword evidence="7 9" id="KW-0472">Membrane</keyword>
<dbReference type="PROSITE" id="PS51034">
    <property type="entry name" value="ZP_2"/>
    <property type="match status" value="1"/>
</dbReference>
<evidence type="ECO:0000259" key="11">
    <source>
        <dbReference type="PROSITE" id="PS51034"/>
    </source>
</evidence>
<keyword evidence="13" id="KW-1185">Reference proteome</keyword>
<dbReference type="OrthoDB" id="6139674at2759"/>
<evidence type="ECO:0000256" key="4">
    <source>
        <dbReference type="ARBA" id="ARBA00022692"/>
    </source>
</evidence>
<evidence type="ECO:0000256" key="7">
    <source>
        <dbReference type="ARBA" id="ARBA00023136"/>
    </source>
</evidence>
<feature type="domain" description="ZP" evidence="11">
    <location>
        <begin position="34"/>
        <end position="277"/>
    </location>
</feature>
<dbReference type="InterPro" id="IPR057475">
    <property type="entry name" value="CUT_C"/>
</dbReference>
<feature type="chain" id="PRO_5035272278" description="ZP domain-containing protein" evidence="10">
    <location>
        <begin position="21"/>
        <end position="488"/>
    </location>
</feature>
<keyword evidence="3" id="KW-1003">Cell membrane</keyword>
<dbReference type="GO" id="GO:0042302">
    <property type="term" value="F:structural constituent of cuticle"/>
    <property type="evidence" value="ECO:0007669"/>
    <property type="project" value="UniProtKB-KW"/>
</dbReference>
<evidence type="ECO:0000256" key="3">
    <source>
        <dbReference type="ARBA" id="ARBA00022475"/>
    </source>
</evidence>
<organism evidence="12 13">
    <name type="scientific">Cercopithifilaria johnstoni</name>
    <dbReference type="NCBI Taxonomy" id="2874296"/>
    <lineage>
        <taxon>Eukaryota</taxon>
        <taxon>Metazoa</taxon>
        <taxon>Ecdysozoa</taxon>
        <taxon>Nematoda</taxon>
        <taxon>Chromadorea</taxon>
        <taxon>Rhabditida</taxon>
        <taxon>Spirurina</taxon>
        <taxon>Spiruromorpha</taxon>
        <taxon>Filarioidea</taxon>
        <taxon>Onchocercidae</taxon>
        <taxon>Cercopithifilaria</taxon>
    </lineage>
</organism>
<evidence type="ECO:0000256" key="6">
    <source>
        <dbReference type="ARBA" id="ARBA00022989"/>
    </source>
</evidence>
<feature type="region of interest" description="Disordered" evidence="8">
    <location>
        <begin position="275"/>
        <end position="304"/>
    </location>
</feature>
<feature type="signal peptide" evidence="10">
    <location>
        <begin position="1"/>
        <end position="20"/>
    </location>
</feature>
<feature type="transmembrane region" description="Helical" evidence="9">
    <location>
        <begin position="459"/>
        <end position="482"/>
    </location>
</feature>
<dbReference type="InterPro" id="IPR051962">
    <property type="entry name" value="Cuticlin"/>
</dbReference>
<evidence type="ECO:0000256" key="5">
    <source>
        <dbReference type="ARBA" id="ARBA00022729"/>
    </source>
</evidence>
<dbReference type="InterPro" id="IPR001507">
    <property type="entry name" value="ZP_dom"/>
</dbReference>
<evidence type="ECO:0000256" key="10">
    <source>
        <dbReference type="SAM" id="SignalP"/>
    </source>
</evidence>
<accession>A0A8J2LY03</accession>
<feature type="compositionally biased region" description="Basic and acidic residues" evidence="8">
    <location>
        <begin position="275"/>
        <end position="298"/>
    </location>
</feature>
<evidence type="ECO:0000256" key="8">
    <source>
        <dbReference type="SAM" id="MobiDB-lite"/>
    </source>
</evidence>
<gene>
    <name evidence="12" type="ORF">CJOHNSTONI_LOCUS1398</name>
</gene>
<reference evidence="12" key="1">
    <citation type="submission" date="2021-09" db="EMBL/GenBank/DDBJ databases">
        <authorList>
            <consortium name="Pathogen Informatics"/>
        </authorList>
    </citation>
    <scope>NUCLEOTIDE SEQUENCE</scope>
</reference>
<dbReference type="GO" id="GO:0005886">
    <property type="term" value="C:plasma membrane"/>
    <property type="evidence" value="ECO:0007669"/>
    <property type="project" value="UniProtKB-SubCell"/>
</dbReference>
<evidence type="ECO:0000256" key="1">
    <source>
        <dbReference type="ARBA" id="ARBA00004251"/>
    </source>
</evidence>
<name>A0A8J2LY03_9BILA</name>
<proteinExistence type="predicted"/>
<keyword evidence="4 9" id="KW-0812">Transmembrane</keyword>
<dbReference type="EMBL" id="CAKAEH010000433">
    <property type="protein sequence ID" value="CAG9530959.1"/>
    <property type="molecule type" value="Genomic_DNA"/>
</dbReference>
<dbReference type="PANTHER" id="PTHR22907">
    <property type="entry name" value="GH04558P"/>
    <property type="match status" value="1"/>
</dbReference>
<evidence type="ECO:0000256" key="2">
    <source>
        <dbReference type="ARBA" id="ARBA00022460"/>
    </source>
</evidence>
<dbReference type="SMART" id="SM00241">
    <property type="entry name" value="ZP"/>
    <property type="match status" value="1"/>
</dbReference>
<evidence type="ECO:0000313" key="13">
    <source>
        <dbReference type="Proteomes" id="UP000746747"/>
    </source>
</evidence>
<dbReference type="AlphaFoldDB" id="A0A8J2LY03"/>
<comment type="subcellular location">
    <subcellularLocation>
        <location evidence="1">Cell membrane</location>
        <topology evidence="1">Single-pass type I membrane protein</topology>
    </subcellularLocation>
</comment>
<sequence length="488" mass="54569">MHSNFILLVILTILNDSCISIMYPNITLEKPIVTCEPEEILIQIRTSKSDPSHIYAGDYISDPNCSSRSTSQLTLSLGKCGMTIEQTKDPASTIYRICITVQLHPFFITDSDRSYCIQCVYRNTGIIDDLQQSLSVSNSAPSILEPQFNFVAPRCSYQIRRNSIDGPPIRYALLGETVYHVWKCYGENFQILVQNCYVEDGEGNHILIISNNGCGVDQYILETPVYSLDRKTASQEMHVFKFAGKAISRFKCQIQICSPSNDSCHPYVQCARNKERDMERNKSTGDTERNKSTGDTKKNTSIGGGEFALGSSIAPASQEISTETTTIAITAVTKLPEAEAFFISATDDYGFYLESGNAFPPSIQPPLSRNREEEIQVEPSPYQRRAKRNFFTKRDITLKTSKSNEDHFPSYDVIGVLTVLESPNDVAYFESKYPLVGTRHGIAIRGITIARKRSLMESMLQFVFFALIGIIALSAILITITIPCNTCR</sequence>
<dbReference type="Gene3D" id="2.60.40.4100">
    <property type="entry name" value="Zona pellucida, ZP-C domain"/>
    <property type="match status" value="1"/>
</dbReference>
<dbReference type="Pfam" id="PF25301">
    <property type="entry name" value="CUT_C"/>
    <property type="match status" value="1"/>
</dbReference>
<dbReference type="InterPro" id="IPR042235">
    <property type="entry name" value="ZP-C_dom"/>
</dbReference>
<dbReference type="PANTHER" id="PTHR22907:SF39">
    <property type="entry name" value="ZP DOMAIN-CONTAINING PROTEIN"/>
    <property type="match status" value="1"/>
</dbReference>